<dbReference type="InterPro" id="IPR043504">
    <property type="entry name" value="Peptidase_S1_PA_chymotrypsin"/>
</dbReference>
<evidence type="ECO:0000313" key="6">
    <source>
        <dbReference type="EnsemblMetazoa" id="RPRC007771-PA"/>
    </source>
</evidence>
<dbReference type="InterPro" id="IPR033116">
    <property type="entry name" value="TRYPSIN_SER"/>
</dbReference>
<accession>T1HUQ1</accession>
<sequence>VRAIPESTTEKPVSEESDITEVYDSSEDGTYSYNGTKSTTCPCGWRYKNKSNAKIIGGKETQVNEYPFMVSLVNRTSNGRICGGCIISPMHVLTAAHCDFPPMSAVIGEHDVRVSGETNATMKIDIKNFIKHTNFTKYLLQNDIAVAVLSEQISFSAKVGPACLPSERPVLNNRIVKALGWGLLSTTRNISSAVLREVNLKVVDSATCSHHYYDLNPISDTQFCTYAKNRDTCEGDSGGPILWLDPEINRYTLVGIVSFGKSCATIVPGVNTEVSSFINWIQ</sequence>
<dbReference type="PRINTS" id="PR00722">
    <property type="entry name" value="CHYMOTRYPSIN"/>
</dbReference>
<evidence type="ECO:0000313" key="7">
    <source>
        <dbReference type="Proteomes" id="UP000015103"/>
    </source>
</evidence>
<dbReference type="FunFam" id="2.40.10.10:FF:000054">
    <property type="entry name" value="Complement C1r subcomponent"/>
    <property type="match status" value="1"/>
</dbReference>
<dbReference type="GO" id="GO:0005576">
    <property type="term" value="C:extracellular region"/>
    <property type="evidence" value="ECO:0007669"/>
    <property type="project" value="UniProtKB-SubCell"/>
</dbReference>
<dbReference type="PANTHER" id="PTHR24252">
    <property type="entry name" value="ACROSIN-RELATED"/>
    <property type="match status" value="1"/>
</dbReference>
<protein>
    <submittedName>
        <fullName evidence="6">Peptidase S1 domain-containing protein</fullName>
    </submittedName>
</protein>
<dbReference type="PROSITE" id="PS00135">
    <property type="entry name" value="TRYPSIN_SER"/>
    <property type="match status" value="1"/>
</dbReference>
<evidence type="ECO:0000256" key="5">
    <source>
        <dbReference type="ARBA" id="ARBA00023180"/>
    </source>
</evidence>
<dbReference type="InterPro" id="IPR001254">
    <property type="entry name" value="Trypsin_dom"/>
</dbReference>
<dbReference type="GO" id="GO:0006508">
    <property type="term" value="P:proteolysis"/>
    <property type="evidence" value="ECO:0007669"/>
    <property type="project" value="InterPro"/>
</dbReference>
<dbReference type="SMART" id="SM00020">
    <property type="entry name" value="Tryp_SPc"/>
    <property type="match status" value="1"/>
</dbReference>
<evidence type="ECO:0000256" key="2">
    <source>
        <dbReference type="ARBA" id="ARBA00022525"/>
    </source>
</evidence>
<keyword evidence="3" id="KW-0732">Signal</keyword>
<dbReference type="InParanoid" id="T1HUQ1"/>
<dbReference type="InterPro" id="IPR018114">
    <property type="entry name" value="TRYPSIN_HIS"/>
</dbReference>
<dbReference type="HOGENOM" id="CLU_006842_0_0_1"/>
<dbReference type="Gene3D" id="2.40.10.10">
    <property type="entry name" value="Trypsin-like serine proteases"/>
    <property type="match status" value="2"/>
</dbReference>
<dbReference type="eggNOG" id="KOG3627">
    <property type="taxonomic scope" value="Eukaryota"/>
</dbReference>
<dbReference type="FunCoup" id="T1HUQ1">
    <property type="interactions" value="33"/>
</dbReference>
<dbReference type="EnsemblMetazoa" id="RPRC007771-RA">
    <property type="protein sequence ID" value="RPRC007771-PA"/>
    <property type="gene ID" value="RPRC007771"/>
</dbReference>
<proteinExistence type="predicted"/>
<dbReference type="GO" id="GO:0004252">
    <property type="term" value="F:serine-type endopeptidase activity"/>
    <property type="evidence" value="ECO:0007669"/>
    <property type="project" value="InterPro"/>
</dbReference>
<keyword evidence="5" id="KW-0325">Glycoprotein</keyword>
<dbReference type="CDD" id="cd00190">
    <property type="entry name" value="Tryp_SPc"/>
    <property type="match status" value="1"/>
</dbReference>
<evidence type="ECO:0000256" key="1">
    <source>
        <dbReference type="ARBA" id="ARBA00004613"/>
    </source>
</evidence>
<reference evidence="6" key="1">
    <citation type="submission" date="2015-05" db="UniProtKB">
        <authorList>
            <consortium name="EnsemblMetazoa"/>
        </authorList>
    </citation>
    <scope>IDENTIFICATION</scope>
</reference>
<dbReference type="OMA" id="VICGATI"/>
<dbReference type="InterPro" id="IPR009003">
    <property type="entry name" value="Peptidase_S1_PA"/>
</dbReference>
<dbReference type="InterPro" id="IPR001314">
    <property type="entry name" value="Peptidase_S1A"/>
</dbReference>
<dbReference type="SUPFAM" id="SSF50494">
    <property type="entry name" value="Trypsin-like serine proteases"/>
    <property type="match status" value="1"/>
</dbReference>
<dbReference type="PROSITE" id="PS00134">
    <property type="entry name" value="TRYPSIN_HIS"/>
    <property type="match status" value="1"/>
</dbReference>
<evidence type="ECO:0000256" key="4">
    <source>
        <dbReference type="ARBA" id="ARBA00023157"/>
    </source>
</evidence>
<dbReference type="PROSITE" id="PS50240">
    <property type="entry name" value="TRYPSIN_DOM"/>
    <property type="match status" value="1"/>
</dbReference>
<dbReference type="FunFam" id="2.40.10.10:FF:000068">
    <property type="entry name" value="transmembrane protease serine 2"/>
    <property type="match status" value="1"/>
</dbReference>
<evidence type="ECO:0000256" key="3">
    <source>
        <dbReference type="ARBA" id="ARBA00022729"/>
    </source>
</evidence>
<name>T1HUQ1_RHOPR</name>
<dbReference type="EMBL" id="ACPB03005200">
    <property type="status" value="NOT_ANNOTATED_CDS"/>
    <property type="molecule type" value="Genomic_DNA"/>
</dbReference>
<comment type="subcellular location">
    <subcellularLocation>
        <location evidence="1">Secreted</location>
    </subcellularLocation>
</comment>
<dbReference type="AlphaFoldDB" id="T1HUQ1"/>
<dbReference type="STRING" id="13249.T1HUQ1"/>
<dbReference type="PANTHER" id="PTHR24252:SF7">
    <property type="entry name" value="HYALIN"/>
    <property type="match status" value="1"/>
</dbReference>
<dbReference type="VEuPathDB" id="VectorBase:RPRC007771"/>
<dbReference type="Pfam" id="PF00089">
    <property type="entry name" value="Trypsin"/>
    <property type="match status" value="1"/>
</dbReference>
<keyword evidence="4" id="KW-1015">Disulfide bond</keyword>
<organism evidence="6 7">
    <name type="scientific">Rhodnius prolixus</name>
    <name type="common">Triatomid bug</name>
    <dbReference type="NCBI Taxonomy" id="13249"/>
    <lineage>
        <taxon>Eukaryota</taxon>
        <taxon>Metazoa</taxon>
        <taxon>Ecdysozoa</taxon>
        <taxon>Arthropoda</taxon>
        <taxon>Hexapoda</taxon>
        <taxon>Insecta</taxon>
        <taxon>Pterygota</taxon>
        <taxon>Neoptera</taxon>
        <taxon>Paraneoptera</taxon>
        <taxon>Hemiptera</taxon>
        <taxon>Heteroptera</taxon>
        <taxon>Panheteroptera</taxon>
        <taxon>Cimicomorpha</taxon>
        <taxon>Reduviidae</taxon>
        <taxon>Triatominae</taxon>
        <taxon>Rhodnius</taxon>
    </lineage>
</organism>
<dbReference type="Proteomes" id="UP000015103">
    <property type="component" value="Unassembled WGS sequence"/>
</dbReference>
<keyword evidence="7" id="KW-1185">Reference proteome</keyword>
<keyword evidence="2" id="KW-0964">Secreted</keyword>